<gene>
    <name evidence="1" type="ORF">SNTW_12120</name>
</gene>
<proteinExistence type="predicted"/>
<organism evidence="1 2">
    <name type="scientific">Helicobacter suis</name>
    <dbReference type="NCBI Taxonomy" id="104628"/>
    <lineage>
        <taxon>Bacteria</taxon>
        <taxon>Pseudomonadati</taxon>
        <taxon>Campylobacterota</taxon>
        <taxon>Epsilonproteobacteria</taxon>
        <taxon>Campylobacterales</taxon>
        <taxon>Helicobacteraceae</taxon>
        <taxon>Helicobacter</taxon>
    </lineage>
</organism>
<name>A0A6J4CYG9_9HELI</name>
<accession>A0A6J4CYG9</accession>
<evidence type="ECO:0000313" key="1">
    <source>
        <dbReference type="EMBL" id="BCD70567.1"/>
    </source>
</evidence>
<dbReference type="Proteomes" id="UP000317935">
    <property type="component" value="Chromosome"/>
</dbReference>
<protein>
    <submittedName>
        <fullName evidence="1">Uncharacterized protein</fullName>
    </submittedName>
</protein>
<dbReference type="EMBL" id="AP019774">
    <property type="protein sequence ID" value="BCD70567.1"/>
    <property type="molecule type" value="Genomic_DNA"/>
</dbReference>
<dbReference type="AlphaFoldDB" id="A0A6J4CYG9"/>
<sequence>MGVSNWISQRAQKSALLQDEQYFIVGNPIDTQIYKPMNKEFYRQLLG</sequence>
<evidence type="ECO:0000313" key="2">
    <source>
        <dbReference type="Proteomes" id="UP000317935"/>
    </source>
</evidence>
<reference evidence="1 2" key="1">
    <citation type="submission" date="2019-06" db="EMBL/GenBank/DDBJ databases">
        <title>Complete genome sequence of Helicobacter suis SNTW101c.</title>
        <authorList>
            <person name="Rimbara E."/>
            <person name="Suzuki M."/>
            <person name="Matsui H."/>
            <person name="Nakamura M."/>
            <person name="Mori S."/>
            <person name="Shibayama K."/>
        </authorList>
    </citation>
    <scope>NUCLEOTIDE SEQUENCE [LARGE SCALE GENOMIC DNA]</scope>
    <source>
        <strain evidence="1 2">SNTW101c</strain>
    </source>
</reference>